<organism evidence="1 2">
    <name type="scientific">Candidatus Shapirobacteria bacterium GW2011_GWE2_38_30</name>
    <dbReference type="NCBI Taxonomy" id="1618490"/>
    <lineage>
        <taxon>Bacteria</taxon>
        <taxon>Candidatus Shapironibacteriota</taxon>
    </lineage>
</organism>
<dbReference type="InterPro" id="IPR017853">
    <property type="entry name" value="GH"/>
</dbReference>
<dbReference type="Proteomes" id="UP000034406">
    <property type="component" value="Unassembled WGS sequence"/>
</dbReference>
<proteinExistence type="predicted"/>
<evidence type="ECO:0008006" key="3">
    <source>
        <dbReference type="Google" id="ProtNLM"/>
    </source>
</evidence>
<reference evidence="1 2" key="1">
    <citation type="journal article" date="2015" name="Nature">
        <title>rRNA introns, odd ribosomes, and small enigmatic genomes across a large radiation of phyla.</title>
        <authorList>
            <person name="Brown C.T."/>
            <person name="Hug L.A."/>
            <person name="Thomas B.C."/>
            <person name="Sharon I."/>
            <person name="Castelle C.J."/>
            <person name="Singh A."/>
            <person name="Wilkins M.J."/>
            <person name="Williams K.H."/>
            <person name="Banfield J.F."/>
        </authorList>
    </citation>
    <scope>NUCLEOTIDE SEQUENCE [LARGE SCALE GENOMIC DNA]</scope>
</reference>
<protein>
    <recommendedName>
        <fullName evidence="3">Glycoside hydrolase family 42 N-terminal domain-containing protein</fullName>
    </recommendedName>
</protein>
<evidence type="ECO:0000313" key="1">
    <source>
        <dbReference type="EMBL" id="KKQ68401.1"/>
    </source>
</evidence>
<dbReference type="AlphaFoldDB" id="A0A0G0MTY3"/>
<name>A0A0G0MTY3_9BACT</name>
<dbReference type="SUPFAM" id="SSF51445">
    <property type="entry name" value="(Trans)glycosidases"/>
    <property type="match status" value="1"/>
</dbReference>
<dbReference type="Gene3D" id="3.20.20.80">
    <property type="entry name" value="Glycosidases"/>
    <property type="match status" value="1"/>
</dbReference>
<comment type="caution">
    <text evidence="1">The sequence shown here is derived from an EMBL/GenBank/DDBJ whole genome shotgun (WGS) entry which is preliminary data.</text>
</comment>
<dbReference type="STRING" id="1618490.US90_C0024G0007"/>
<evidence type="ECO:0000313" key="2">
    <source>
        <dbReference type="Proteomes" id="UP000034406"/>
    </source>
</evidence>
<dbReference type="EMBL" id="LBUT01000024">
    <property type="protein sequence ID" value="KKQ68401.1"/>
    <property type="molecule type" value="Genomic_DNA"/>
</dbReference>
<sequence>MEFWKFGKKKIQITEGGVILEKIRKLAFGPGSELSGTFFPKKETWEAVQVLKKMGKWRGGSENDWIKQQKIIEENLSTLAEAGFKSLRLVLMPDELIGEGGVYNWKPVEKILDLMVKYRIRADWCTGPIDYPYNPGIRLPKEVKNILSQEIKETGRNQIKISMGIDRWMPKSSEAIREFGLNFFEAFLKRYGKDKRIGKFYIGNEWPDLHGIEGTKVMANISKDFMEELIKRGQKLTDKKIALNTNIHPSNLRRLRKTFNPLFEILRDQGVLGIDTYPTREGKIREMIYKRSVKRVKREFWKQEIELTEYQAELYDDDISGKSWAEIMEKYKKRVVEFYQEVFFKKLETYAVAGQIKRVGMWGIPLLLTAKRMGYDFPLEMMKTISETMAKRGGKDK</sequence>
<gene>
    <name evidence="1" type="ORF">US90_C0024G0007</name>
</gene>
<accession>A0A0G0MTY3</accession>